<name>A0A7R9MIN0_9ACAR</name>
<feature type="transmembrane region" description="Helical" evidence="10">
    <location>
        <begin position="42"/>
        <end position="60"/>
    </location>
</feature>
<evidence type="ECO:0000256" key="1">
    <source>
        <dbReference type="ARBA" id="ARBA00004141"/>
    </source>
</evidence>
<evidence type="ECO:0000256" key="2">
    <source>
        <dbReference type="ARBA" id="ARBA00022516"/>
    </source>
</evidence>
<evidence type="ECO:0000256" key="9">
    <source>
        <dbReference type="ARBA" id="ARBA00023160"/>
    </source>
</evidence>
<protein>
    <recommendedName>
        <fullName evidence="10">Elongation of very long chain fatty acids protein</fullName>
        <ecNumber evidence="10">2.3.1.199</ecNumber>
    </recommendedName>
    <alternativeName>
        <fullName evidence="10">Very-long-chain 3-oxoacyl-CoA synthase</fullName>
    </alternativeName>
</protein>
<dbReference type="EC" id="2.3.1.199" evidence="10"/>
<keyword evidence="2 10" id="KW-0444">Lipid biosynthesis</keyword>
<dbReference type="GO" id="GO:0034625">
    <property type="term" value="P:fatty acid elongation, monounsaturated fatty acid"/>
    <property type="evidence" value="ECO:0007669"/>
    <property type="project" value="TreeGrafter"/>
</dbReference>
<accession>A0A7R9MIN0</accession>
<sequence length="284" mass="33326">MINSSDMVVINPLTAVMTLYRSARNLRTNVIIDESLIFRGGIWPLTTILISYLLFALYLGPKMMANRKPYELRGPIFVYNIFMVILNVYFFFESISAYEFGRALMNFEFPPHDTKHITPQEMRRLTFVYWYFISKIIDLMDTIFFILRKKWSQVSPLHVYHHSSVPLCVWLAVKFAPTAGVNGIFPILNSAVHVLMYTYYALSAFGPSVQKYLWWKRYITQVQLIQFVVFFVYGTTYLFKQTGWPTILICTSVAQPPLYLVLFTSFYLNTYCKTQSQTQLKKRN</sequence>
<dbReference type="GO" id="GO:0019367">
    <property type="term" value="P:fatty acid elongation, saturated fatty acid"/>
    <property type="evidence" value="ECO:0007669"/>
    <property type="project" value="TreeGrafter"/>
</dbReference>
<dbReference type="GO" id="GO:0005789">
    <property type="term" value="C:endoplasmic reticulum membrane"/>
    <property type="evidence" value="ECO:0007669"/>
    <property type="project" value="TreeGrafter"/>
</dbReference>
<dbReference type="GO" id="GO:0042761">
    <property type="term" value="P:very long-chain fatty acid biosynthetic process"/>
    <property type="evidence" value="ECO:0007669"/>
    <property type="project" value="TreeGrafter"/>
</dbReference>
<evidence type="ECO:0000313" key="11">
    <source>
        <dbReference type="EMBL" id="CAD7659956.1"/>
    </source>
</evidence>
<dbReference type="PANTHER" id="PTHR11157">
    <property type="entry name" value="FATTY ACID ACYL TRANSFERASE-RELATED"/>
    <property type="match status" value="1"/>
</dbReference>
<keyword evidence="7 10" id="KW-0443">Lipid metabolism</keyword>
<dbReference type="GO" id="GO:0009922">
    <property type="term" value="F:fatty acid elongase activity"/>
    <property type="evidence" value="ECO:0007669"/>
    <property type="project" value="UniProtKB-EC"/>
</dbReference>
<proteinExistence type="inferred from homology"/>
<dbReference type="PANTHER" id="PTHR11157:SF69">
    <property type="entry name" value="ELONGATION OF VERY LONG CHAIN FATTY ACIDS PROTEIN 7"/>
    <property type="match status" value="1"/>
</dbReference>
<dbReference type="InterPro" id="IPR002076">
    <property type="entry name" value="ELO_fam"/>
</dbReference>
<keyword evidence="6 10" id="KW-1133">Transmembrane helix</keyword>
<reference evidence="11" key="1">
    <citation type="submission" date="2020-11" db="EMBL/GenBank/DDBJ databases">
        <authorList>
            <person name="Tran Van P."/>
        </authorList>
    </citation>
    <scope>NUCLEOTIDE SEQUENCE</scope>
</reference>
<evidence type="ECO:0000256" key="3">
    <source>
        <dbReference type="ARBA" id="ARBA00022679"/>
    </source>
</evidence>
<feature type="transmembrane region" description="Helical" evidence="10">
    <location>
        <begin position="218"/>
        <end position="239"/>
    </location>
</feature>
<dbReference type="Proteomes" id="UP000728032">
    <property type="component" value="Unassembled WGS sequence"/>
</dbReference>
<evidence type="ECO:0000256" key="5">
    <source>
        <dbReference type="ARBA" id="ARBA00022832"/>
    </source>
</evidence>
<keyword evidence="5 10" id="KW-0276">Fatty acid metabolism</keyword>
<feature type="transmembrane region" description="Helical" evidence="10">
    <location>
        <begin position="128"/>
        <end position="147"/>
    </location>
</feature>
<feature type="transmembrane region" description="Helical" evidence="10">
    <location>
        <begin position="245"/>
        <end position="268"/>
    </location>
</feature>
<organism evidence="11">
    <name type="scientific">Oppiella nova</name>
    <dbReference type="NCBI Taxonomy" id="334625"/>
    <lineage>
        <taxon>Eukaryota</taxon>
        <taxon>Metazoa</taxon>
        <taxon>Ecdysozoa</taxon>
        <taxon>Arthropoda</taxon>
        <taxon>Chelicerata</taxon>
        <taxon>Arachnida</taxon>
        <taxon>Acari</taxon>
        <taxon>Acariformes</taxon>
        <taxon>Sarcoptiformes</taxon>
        <taxon>Oribatida</taxon>
        <taxon>Brachypylina</taxon>
        <taxon>Oppioidea</taxon>
        <taxon>Oppiidae</taxon>
        <taxon>Oppiella</taxon>
    </lineage>
</organism>
<dbReference type="EMBL" id="CAJPVJ010018840">
    <property type="protein sequence ID" value="CAG2177094.1"/>
    <property type="molecule type" value="Genomic_DNA"/>
</dbReference>
<feature type="transmembrane region" description="Helical" evidence="10">
    <location>
        <begin position="183"/>
        <end position="206"/>
    </location>
</feature>
<dbReference type="OrthoDB" id="434092at2759"/>
<comment type="similarity">
    <text evidence="10">Belongs to the ELO family.</text>
</comment>
<dbReference type="GO" id="GO:0034626">
    <property type="term" value="P:fatty acid elongation, polyunsaturated fatty acid"/>
    <property type="evidence" value="ECO:0007669"/>
    <property type="project" value="TreeGrafter"/>
</dbReference>
<comment type="catalytic activity">
    <reaction evidence="10">
        <text>a very-long-chain acyl-CoA + malonyl-CoA + H(+) = a very-long-chain 3-oxoacyl-CoA + CO2 + CoA</text>
        <dbReference type="Rhea" id="RHEA:32727"/>
        <dbReference type="ChEBI" id="CHEBI:15378"/>
        <dbReference type="ChEBI" id="CHEBI:16526"/>
        <dbReference type="ChEBI" id="CHEBI:57287"/>
        <dbReference type="ChEBI" id="CHEBI:57384"/>
        <dbReference type="ChEBI" id="CHEBI:90725"/>
        <dbReference type="ChEBI" id="CHEBI:90736"/>
        <dbReference type="EC" id="2.3.1.199"/>
    </reaction>
</comment>
<keyword evidence="9 10" id="KW-0275">Fatty acid biosynthesis</keyword>
<comment type="subcellular location">
    <subcellularLocation>
        <location evidence="1">Membrane</location>
        <topology evidence="1">Multi-pass membrane protein</topology>
    </subcellularLocation>
</comment>
<evidence type="ECO:0000256" key="6">
    <source>
        <dbReference type="ARBA" id="ARBA00022989"/>
    </source>
</evidence>
<dbReference type="EMBL" id="OC933665">
    <property type="protein sequence ID" value="CAD7659956.1"/>
    <property type="molecule type" value="Genomic_DNA"/>
</dbReference>
<evidence type="ECO:0000256" key="10">
    <source>
        <dbReference type="RuleBase" id="RU361115"/>
    </source>
</evidence>
<dbReference type="Pfam" id="PF01151">
    <property type="entry name" value="ELO"/>
    <property type="match status" value="1"/>
</dbReference>
<evidence type="ECO:0000313" key="12">
    <source>
        <dbReference type="Proteomes" id="UP000728032"/>
    </source>
</evidence>
<keyword evidence="3 10" id="KW-0808">Transferase</keyword>
<keyword evidence="12" id="KW-1185">Reference proteome</keyword>
<evidence type="ECO:0000256" key="8">
    <source>
        <dbReference type="ARBA" id="ARBA00023136"/>
    </source>
</evidence>
<evidence type="ECO:0000256" key="7">
    <source>
        <dbReference type="ARBA" id="ARBA00023098"/>
    </source>
</evidence>
<gene>
    <name evidence="11" type="ORF">ONB1V03_LOCUS16527</name>
</gene>
<feature type="transmembrane region" description="Helical" evidence="10">
    <location>
        <begin position="72"/>
        <end position="92"/>
    </location>
</feature>
<dbReference type="AlphaFoldDB" id="A0A7R9MIN0"/>
<evidence type="ECO:0000256" key="4">
    <source>
        <dbReference type="ARBA" id="ARBA00022692"/>
    </source>
</evidence>
<dbReference type="GO" id="GO:0030148">
    <property type="term" value="P:sphingolipid biosynthetic process"/>
    <property type="evidence" value="ECO:0007669"/>
    <property type="project" value="TreeGrafter"/>
</dbReference>
<keyword evidence="4 10" id="KW-0812">Transmembrane</keyword>
<keyword evidence="8 10" id="KW-0472">Membrane</keyword>